<dbReference type="CDD" id="cd00229">
    <property type="entry name" value="SGNH_hydrolase"/>
    <property type="match status" value="1"/>
</dbReference>
<dbReference type="SUPFAM" id="SSF52266">
    <property type="entry name" value="SGNH hydrolase"/>
    <property type="match status" value="1"/>
</dbReference>
<reference evidence="2" key="1">
    <citation type="submission" date="2021-01" db="EMBL/GenBank/DDBJ databases">
        <authorList>
            <person name="Corre E."/>
            <person name="Pelletier E."/>
            <person name="Niang G."/>
            <person name="Scheremetjew M."/>
            <person name="Finn R."/>
            <person name="Kale V."/>
            <person name="Holt S."/>
            <person name="Cochrane G."/>
            <person name="Meng A."/>
            <person name="Brown T."/>
            <person name="Cohen L."/>
        </authorList>
    </citation>
    <scope>NUCLEOTIDE SEQUENCE</scope>
    <source>
        <strain evidence="2">PLY429</strain>
    </source>
</reference>
<organism evidence="2">
    <name type="scientific">Tetraselmis chuii</name>
    <dbReference type="NCBI Taxonomy" id="63592"/>
    <lineage>
        <taxon>Eukaryota</taxon>
        <taxon>Viridiplantae</taxon>
        <taxon>Chlorophyta</taxon>
        <taxon>core chlorophytes</taxon>
        <taxon>Chlorodendrophyceae</taxon>
        <taxon>Chlorodendrales</taxon>
        <taxon>Chlorodendraceae</taxon>
        <taxon>Tetraselmis</taxon>
    </lineage>
</organism>
<evidence type="ECO:0008006" key="3">
    <source>
        <dbReference type="Google" id="ProtNLM"/>
    </source>
</evidence>
<evidence type="ECO:0000313" key="2">
    <source>
        <dbReference type="EMBL" id="CAD9212549.1"/>
    </source>
</evidence>
<feature type="signal peptide" evidence="1">
    <location>
        <begin position="1"/>
        <end position="23"/>
    </location>
</feature>
<name>A0A7S1SY13_9CHLO</name>
<evidence type="ECO:0000256" key="1">
    <source>
        <dbReference type="SAM" id="SignalP"/>
    </source>
</evidence>
<dbReference type="Gene3D" id="3.40.50.1110">
    <property type="entry name" value="SGNH hydrolase"/>
    <property type="match status" value="1"/>
</dbReference>
<dbReference type="EMBL" id="HBGG01028618">
    <property type="protein sequence ID" value="CAD9212549.1"/>
    <property type="molecule type" value="Transcribed_RNA"/>
</dbReference>
<protein>
    <recommendedName>
        <fullName evidence="3">SGNH hydrolase-type esterase domain-containing protein</fullName>
    </recommendedName>
</protein>
<keyword evidence="1" id="KW-0732">Signal</keyword>
<accession>A0A7S1SY13</accession>
<sequence length="336" mass="38098">MASTWRDVFLALTALGMLSFSTAETREECDYGREPGYWVNDKFTLFNPACNLQPILDKVLSLERRGSDLGDLQQAKVLTIGDSLDRKLVSSLTEELGREMDYYTPFKYKMLSSGRMKPEQTGKSARVTVGPIEFANFFIFGAGDYKEYHSLFYEAAAIPELHNTTSERICKDAPKFTKPFMPEGPDMLILASNFWDVARWWEQGNAKTGILRELADQFMKDFMASMDRAKKCFPHAQLYCVRTHPVLATDERNPQYASKRPHVVAAVNSAVREAAAEKGWCLIDLDLLTSGKTNEQQWMPDGLHPSNFVMREYGNLALNTLYQATKWKVPRATGPN</sequence>
<gene>
    <name evidence="2" type="ORF">TCHU04912_LOCUS14788</name>
</gene>
<dbReference type="AlphaFoldDB" id="A0A7S1SY13"/>
<proteinExistence type="predicted"/>
<dbReference type="InterPro" id="IPR036514">
    <property type="entry name" value="SGNH_hydro_sf"/>
</dbReference>
<feature type="chain" id="PRO_5031126236" description="SGNH hydrolase-type esterase domain-containing protein" evidence="1">
    <location>
        <begin position="24"/>
        <end position="336"/>
    </location>
</feature>